<evidence type="ECO:0000313" key="1">
    <source>
        <dbReference type="EMBL" id="KAF7471693.1"/>
    </source>
</evidence>
<reference evidence="1" key="2">
    <citation type="submission" date="2020-08" db="EMBL/GenBank/DDBJ databases">
        <authorList>
            <person name="Shumante A."/>
            <person name="Zimin A.V."/>
            <person name="Puiu D."/>
            <person name="Salzberg S.L."/>
        </authorList>
    </citation>
    <scope>NUCLEOTIDE SEQUENCE</scope>
    <source>
        <strain evidence="1">WC2-LM</strain>
        <tissue evidence="1">Liver</tissue>
    </source>
</reference>
<dbReference type="Proteomes" id="UP000335636">
    <property type="component" value="Unassembled WGS sequence"/>
</dbReference>
<proteinExistence type="predicted"/>
<dbReference type="EMBL" id="CABDUW010000845">
    <property type="protein sequence ID" value="VTJ75974.1"/>
    <property type="molecule type" value="Genomic_DNA"/>
</dbReference>
<dbReference type="EMBL" id="WJEC01006696">
    <property type="protein sequence ID" value="KAF7471693.1"/>
    <property type="molecule type" value="Genomic_DNA"/>
</dbReference>
<evidence type="ECO:0000313" key="3">
    <source>
        <dbReference type="Proteomes" id="UP000335636"/>
    </source>
</evidence>
<accession>A0A5E4C286</accession>
<gene>
    <name evidence="1" type="ORF">GHT09_017256</name>
    <name evidence="2" type="ORF">MONAX_5E029075</name>
</gene>
<sequence length="106" mass="11949">MSKLHLETLKLWLPVCKFVSYVKKQHPTLRKKAKGGIACSFNIIPSCLTDPLEDCLILLLIGVQTLRLHVTCQFLFRGDANELSGRKDNPKSYGFVALKNANQFCI</sequence>
<dbReference type="Proteomes" id="UP000662637">
    <property type="component" value="Unassembled WGS sequence"/>
</dbReference>
<organism evidence="2 3">
    <name type="scientific">Marmota monax</name>
    <name type="common">Woodchuck</name>
    <dbReference type="NCBI Taxonomy" id="9995"/>
    <lineage>
        <taxon>Eukaryota</taxon>
        <taxon>Metazoa</taxon>
        <taxon>Chordata</taxon>
        <taxon>Craniata</taxon>
        <taxon>Vertebrata</taxon>
        <taxon>Euteleostomi</taxon>
        <taxon>Mammalia</taxon>
        <taxon>Eutheria</taxon>
        <taxon>Euarchontoglires</taxon>
        <taxon>Glires</taxon>
        <taxon>Rodentia</taxon>
        <taxon>Sciuromorpha</taxon>
        <taxon>Sciuridae</taxon>
        <taxon>Xerinae</taxon>
        <taxon>Marmotini</taxon>
        <taxon>Marmota</taxon>
    </lineage>
</organism>
<dbReference type="AlphaFoldDB" id="A0A5E4C286"/>
<reference evidence="2 3" key="1">
    <citation type="submission" date="2019-04" db="EMBL/GenBank/DDBJ databases">
        <authorList>
            <person name="Alioto T."/>
            <person name="Alioto T."/>
        </authorList>
    </citation>
    <scope>NUCLEOTIDE SEQUENCE [LARGE SCALE GENOMIC DNA]</scope>
</reference>
<keyword evidence="3" id="KW-1185">Reference proteome</keyword>
<protein>
    <submittedName>
        <fullName evidence="2">Uncharacterized protein</fullName>
    </submittedName>
</protein>
<evidence type="ECO:0000313" key="2">
    <source>
        <dbReference type="EMBL" id="VTJ75974.1"/>
    </source>
</evidence>
<name>A0A5E4C286_MARMO</name>